<dbReference type="AlphaFoldDB" id="A0A8S0YRW9"/>
<evidence type="ECO:0000313" key="2">
    <source>
        <dbReference type="Proteomes" id="UP000494106"/>
    </source>
</evidence>
<name>A0A8S0YRW9_ARCPL</name>
<accession>A0A8S0YRW9</accession>
<sequence length="85" mass="9819">MIHLVSCSTSSVFESVQEPTLRQLPSRLMIEEERSKSEYEEKSIAFIGARRQPGALTRDKKEHKDGLEPENDPVTIYFSCIYKEK</sequence>
<protein>
    <submittedName>
        <fullName evidence="1">Uncharacterized protein</fullName>
    </submittedName>
</protein>
<dbReference type="EMBL" id="CADEBC010000083">
    <property type="protein sequence ID" value="CAB3222168.1"/>
    <property type="molecule type" value="Genomic_DNA"/>
</dbReference>
<gene>
    <name evidence="1" type="ORF">APLA_LOCUS888</name>
</gene>
<dbReference type="Proteomes" id="UP000494106">
    <property type="component" value="Unassembled WGS sequence"/>
</dbReference>
<keyword evidence="2" id="KW-1185">Reference proteome</keyword>
<organism evidence="1 2">
    <name type="scientific">Arctia plantaginis</name>
    <name type="common">Wood tiger moth</name>
    <name type="synonym">Phalaena plantaginis</name>
    <dbReference type="NCBI Taxonomy" id="874455"/>
    <lineage>
        <taxon>Eukaryota</taxon>
        <taxon>Metazoa</taxon>
        <taxon>Ecdysozoa</taxon>
        <taxon>Arthropoda</taxon>
        <taxon>Hexapoda</taxon>
        <taxon>Insecta</taxon>
        <taxon>Pterygota</taxon>
        <taxon>Neoptera</taxon>
        <taxon>Endopterygota</taxon>
        <taxon>Lepidoptera</taxon>
        <taxon>Glossata</taxon>
        <taxon>Ditrysia</taxon>
        <taxon>Noctuoidea</taxon>
        <taxon>Erebidae</taxon>
        <taxon>Arctiinae</taxon>
        <taxon>Arctia</taxon>
    </lineage>
</organism>
<proteinExistence type="predicted"/>
<reference evidence="1 2" key="1">
    <citation type="submission" date="2020-04" db="EMBL/GenBank/DDBJ databases">
        <authorList>
            <person name="Wallbank WR R."/>
            <person name="Pardo Diaz C."/>
            <person name="Kozak K."/>
            <person name="Martin S."/>
            <person name="Jiggins C."/>
            <person name="Moest M."/>
            <person name="Warren A I."/>
            <person name="Byers J.R.P. K."/>
            <person name="Montejo-Kovacevich G."/>
            <person name="Yen C E."/>
        </authorList>
    </citation>
    <scope>NUCLEOTIDE SEQUENCE [LARGE SCALE GENOMIC DNA]</scope>
</reference>
<evidence type="ECO:0000313" key="1">
    <source>
        <dbReference type="EMBL" id="CAB3222168.1"/>
    </source>
</evidence>
<comment type="caution">
    <text evidence="1">The sequence shown here is derived from an EMBL/GenBank/DDBJ whole genome shotgun (WGS) entry which is preliminary data.</text>
</comment>